<protein>
    <submittedName>
        <fullName evidence="3 4">Uncharacterized protein LOC116950279</fullName>
    </submittedName>
</protein>
<feature type="compositionally biased region" description="Low complexity" evidence="1">
    <location>
        <begin position="127"/>
        <end position="140"/>
    </location>
</feature>
<dbReference type="KEGG" id="pmrn:116950279"/>
<evidence type="ECO:0000313" key="2">
    <source>
        <dbReference type="Proteomes" id="UP001318040"/>
    </source>
</evidence>
<organism evidence="2 4">
    <name type="scientific">Petromyzon marinus</name>
    <name type="common">Sea lamprey</name>
    <dbReference type="NCBI Taxonomy" id="7757"/>
    <lineage>
        <taxon>Eukaryota</taxon>
        <taxon>Metazoa</taxon>
        <taxon>Chordata</taxon>
        <taxon>Craniata</taxon>
        <taxon>Vertebrata</taxon>
        <taxon>Cyclostomata</taxon>
        <taxon>Hyperoartia</taxon>
        <taxon>Petromyzontiformes</taxon>
        <taxon>Petromyzontidae</taxon>
        <taxon>Petromyzon</taxon>
    </lineage>
</organism>
<dbReference type="Proteomes" id="UP001318040">
    <property type="component" value="Chromosome 38"/>
</dbReference>
<feature type="compositionally biased region" description="Basic and acidic residues" evidence="1">
    <location>
        <begin position="93"/>
        <end position="103"/>
    </location>
</feature>
<accession>A0AAJ7TTL4</accession>
<gene>
    <name evidence="3 4 5" type="primary">LOC116950279</name>
</gene>
<evidence type="ECO:0000313" key="3">
    <source>
        <dbReference type="RefSeq" id="XP_032823854.1"/>
    </source>
</evidence>
<keyword evidence="2" id="KW-1185">Reference proteome</keyword>
<evidence type="ECO:0000313" key="5">
    <source>
        <dbReference type="RefSeq" id="XP_032823856.1"/>
    </source>
</evidence>
<name>A0AAJ7TTL4_PETMA</name>
<evidence type="ECO:0000256" key="1">
    <source>
        <dbReference type="SAM" id="MobiDB-lite"/>
    </source>
</evidence>
<dbReference type="AlphaFoldDB" id="A0AAJ7TTL4"/>
<sequence length="265" mass="29698">MERAITQAATSDPEVNKKMTKKAAAAVMRRRRKGAARDEVKVRDEVRDEVKVRDEVEVELREEVVEEEEEAVKVAEGMQIKQLRTVMNDEVKKLKEVKKMKENARRRRRDAGKLHSGSGSSEQERGPAPAAATAVAPPATSDASLRWEGTLPDPAAEEERMRLYRLRRRERYLTARRDLCRRLDLPPALAELDRDSPPAPRRAPNGPYVLTADEYSGLLLLRRRSRQGEAAGAASAPRQRRQVEQLAVRFAELPPVGAEVGPAAV</sequence>
<evidence type="ECO:0000313" key="4">
    <source>
        <dbReference type="RefSeq" id="XP_032823855.1"/>
    </source>
</evidence>
<reference evidence="3 4" key="1">
    <citation type="submission" date="2025-04" db="UniProtKB">
        <authorList>
            <consortium name="RefSeq"/>
        </authorList>
    </citation>
    <scope>IDENTIFICATION</scope>
    <source>
        <tissue evidence="3 4">Sperm</tissue>
    </source>
</reference>
<dbReference type="RefSeq" id="XP_032823856.1">
    <property type="nucleotide sequence ID" value="XM_032967965.1"/>
</dbReference>
<dbReference type="RefSeq" id="XP_032823855.1">
    <property type="nucleotide sequence ID" value="XM_032967964.1"/>
</dbReference>
<feature type="region of interest" description="Disordered" evidence="1">
    <location>
        <begin position="93"/>
        <end position="152"/>
    </location>
</feature>
<proteinExistence type="predicted"/>
<feature type="region of interest" description="Disordered" evidence="1">
    <location>
        <begin position="1"/>
        <end position="38"/>
    </location>
</feature>
<dbReference type="RefSeq" id="XP_032823854.1">
    <property type="nucleotide sequence ID" value="XM_032967963.1"/>
</dbReference>
<dbReference type="GeneID" id="116950279"/>